<feature type="compositionally biased region" description="Polar residues" evidence="10">
    <location>
        <begin position="355"/>
        <end position="381"/>
    </location>
</feature>
<feature type="region of interest" description="Disordered" evidence="10">
    <location>
        <begin position="864"/>
        <end position="885"/>
    </location>
</feature>
<feature type="region of interest" description="Disordered" evidence="10">
    <location>
        <begin position="778"/>
        <end position="806"/>
    </location>
</feature>
<dbReference type="FunFam" id="1.10.3380.20:FF:000004">
    <property type="entry name" value="DNA polymerase theta (Helicase domain only), putative"/>
    <property type="match status" value="1"/>
</dbReference>
<evidence type="ECO:0000256" key="7">
    <source>
        <dbReference type="ARBA" id="ARBA00023204"/>
    </source>
</evidence>
<dbReference type="Gene3D" id="3.40.50.300">
    <property type="entry name" value="P-loop containing nucleotide triphosphate hydrolases"/>
    <property type="match status" value="3"/>
</dbReference>
<keyword evidence="6" id="KW-0067">ATP-binding</keyword>
<dbReference type="InterPro" id="IPR046931">
    <property type="entry name" value="HTH_61"/>
</dbReference>
<dbReference type="GeneID" id="94290967"/>
<dbReference type="SMART" id="SM00490">
    <property type="entry name" value="HELICc"/>
    <property type="match status" value="1"/>
</dbReference>
<dbReference type="Pfam" id="PF00271">
    <property type="entry name" value="Helicase_C"/>
    <property type="match status" value="1"/>
</dbReference>
<dbReference type="Pfam" id="PF21099">
    <property type="entry name" value="POLQ_helical"/>
    <property type="match status" value="1"/>
</dbReference>
<dbReference type="InterPro" id="IPR011545">
    <property type="entry name" value="DEAD/DEAH_box_helicase_dom"/>
</dbReference>
<dbReference type="CDD" id="cd18026">
    <property type="entry name" value="DEXHc_POLQ-like"/>
    <property type="match status" value="1"/>
</dbReference>
<feature type="compositionally biased region" description="Pro residues" evidence="10">
    <location>
        <begin position="1791"/>
        <end position="1808"/>
    </location>
</feature>
<dbReference type="GO" id="GO:0043138">
    <property type="term" value="F:3'-5' DNA helicase activity"/>
    <property type="evidence" value="ECO:0007669"/>
    <property type="project" value="UniProtKB-EC"/>
</dbReference>
<keyword evidence="7" id="KW-0234">DNA repair</keyword>
<dbReference type="InterPro" id="IPR014001">
    <property type="entry name" value="Helicase_ATP-bd"/>
</dbReference>
<feature type="region of interest" description="Disordered" evidence="10">
    <location>
        <begin position="946"/>
        <end position="979"/>
    </location>
</feature>
<evidence type="ECO:0000256" key="4">
    <source>
        <dbReference type="ARBA" id="ARBA00022801"/>
    </source>
</evidence>
<comment type="subcellular location">
    <subcellularLocation>
        <location evidence="1">Nucleus</location>
    </subcellularLocation>
</comment>
<feature type="region of interest" description="Disordered" evidence="10">
    <location>
        <begin position="1779"/>
        <end position="1812"/>
    </location>
</feature>
<evidence type="ECO:0000256" key="3">
    <source>
        <dbReference type="ARBA" id="ARBA00022763"/>
    </source>
</evidence>
<feature type="region of interest" description="Disordered" evidence="10">
    <location>
        <begin position="323"/>
        <end position="389"/>
    </location>
</feature>
<evidence type="ECO:0000256" key="2">
    <source>
        <dbReference type="ARBA" id="ARBA00022741"/>
    </source>
</evidence>
<accession>A0A836IFP0</accession>
<evidence type="ECO:0000256" key="8">
    <source>
        <dbReference type="ARBA" id="ARBA00023242"/>
    </source>
</evidence>
<keyword evidence="4" id="KW-0378">Hydrolase</keyword>
<dbReference type="GO" id="GO:0016787">
    <property type="term" value="F:hydrolase activity"/>
    <property type="evidence" value="ECO:0007669"/>
    <property type="project" value="UniProtKB-KW"/>
</dbReference>
<dbReference type="SUPFAM" id="SSF158702">
    <property type="entry name" value="Sec63 N-terminal domain-like"/>
    <property type="match status" value="1"/>
</dbReference>
<evidence type="ECO:0000256" key="9">
    <source>
        <dbReference type="ARBA" id="ARBA00048988"/>
    </source>
</evidence>
<evidence type="ECO:0000256" key="6">
    <source>
        <dbReference type="ARBA" id="ARBA00022840"/>
    </source>
</evidence>
<dbReference type="PANTHER" id="PTHR47961">
    <property type="entry name" value="DNA POLYMERASE THETA, PUTATIVE (AFU_ORTHOLOGUE AFUA_1G05260)-RELATED"/>
    <property type="match status" value="1"/>
</dbReference>
<feature type="domain" description="Helicase ATP-binding" evidence="11">
    <location>
        <begin position="1201"/>
        <end position="1426"/>
    </location>
</feature>
<feature type="region of interest" description="Disordered" evidence="10">
    <location>
        <begin position="1041"/>
        <end position="1085"/>
    </location>
</feature>
<keyword evidence="5" id="KW-0347">Helicase</keyword>
<organism evidence="13 14">
    <name type="scientific">Porcisia hertigi</name>
    <dbReference type="NCBI Taxonomy" id="2761500"/>
    <lineage>
        <taxon>Eukaryota</taxon>
        <taxon>Discoba</taxon>
        <taxon>Euglenozoa</taxon>
        <taxon>Kinetoplastea</taxon>
        <taxon>Metakinetoplastina</taxon>
        <taxon>Trypanosomatida</taxon>
        <taxon>Trypanosomatidae</taxon>
        <taxon>Leishmaniinae</taxon>
        <taxon>Porcisia</taxon>
    </lineage>
</organism>
<protein>
    <recommendedName>
        <fullName evidence="15">DNA-directed DNA polymerase</fullName>
    </recommendedName>
</protein>
<keyword evidence="3" id="KW-0227">DNA damage</keyword>
<dbReference type="Proteomes" id="UP000674318">
    <property type="component" value="Unassembled WGS sequence"/>
</dbReference>
<dbReference type="KEGG" id="phet:94290967"/>
<evidence type="ECO:0000259" key="11">
    <source>
        <dbReference type="PROSITE" id="PS51192"/>
    </source>
</evidence>
<proteinExistence type="predicted"/>
<evidence type="ECO:0000256" key="10">
    <source>
        <dbReference type="SAM" id="MobiDB-lite"/>
    </source>
</evidence>
<evidence type="ECO:0008006" key="15">
    <source>
        <dbReference type="Google" id="ProtNLM"/>
    </source>
</evidence>
<gene>
    <name evidence="13" type="ORF">JKF63_04919</name>
</gene>
<dbReference type="FunFam" id="3.40.50.300:FF:000813">
    <property type="entry name" value="helicase POLQ-like isoform X1"/>
    <property type="match status" value="1"/>
</dbReference>
<feature type="region of interest" description="Disordered" evidence="10">
    <location>
        <begin position="891"/>
        <end position="910"/>
    </location>
</feature>
<feature type="region of interest" description="Disordered" evidence="10">
    <location>
        <begin position="625"/>
        <end position="653"/>
    </location>
</feature>
<dbReference type="Pfam" id="PF20470">
    <property type="entry name" value="HTH_61"/>
    <property type="match status" value="1"/>
</dbReference>
<evidence type="ECO:0000256" key="5">
    <source>
        <dbReference type="ARBA" id="ARBA00022806"/>
    </source>
</evidence>
<comment type="caution">
    <text evidence="13">The sequence shown here is derived from an EMBL/GenBank/DDBJ whole genome shotgun (WGS) entry which is preliminary data.</text>
</comment>
<dbReference type="InterPro" id="IPR001650">
    <property type="entry name" value="Helicase_C-like"/>
</dbReference>
<dbReference type="RefSeq" id="XP_067757090.1">
    <property type="nucleotide sequence ID" value="XM_067900890.1"/>
</dbReference>
<comment type="catalytic activity">
    <reaction evidence="9">
        <text>ATP + H2O = ADP + phosphate + H(+)</text>
        <dbReference type="Rhea" id="RHEA:13065"/>
        <dbReference type="ChEBI" id="CHEBI:15377"/>
        <dbReference type="ChEBI" id="CHEBI:15378"/>
        <dbReference type="ChEBI" id="CHEBI:30616"/>
        <dbReference type="ChEBI" id="CHEBI:43474"/>
        <dbReference type="ChEBI" id="CHEBI:456216"/>
        <dbReference type="EC" id="5.6.2.4"/>
    </reaction>
</comment>
<name>A0A836IFP0_9TRYP</name>
<dbReference type="GO" id="GO:0006281">
    <property type="term" value="P:DNA repair"/>
    <property type="evidence" value="ECO:0007669"/>
    <property type="project" value="UniProtKB-KW"/>
</dbReference>
<dbReference type="InterPro" id="IPR027417">
    <property type="entry name" value="P-loop_NTPase"/>
</dbReference>
<dbReference type="SUPFAM" id="SSF52540">
    <property type="entry name" value="P-loop containing nucleoside triphosphate hydrolases"/>
    <property type="match status" value="1"/>
</dbReference>
<dbReference type="EMBL" id="JAFJZO010000023">
    <property type="protein sequence ID" value="KAG5504467.1"/>
    <property type="molecule type" value="Genomic_DNA"/>
</dbReference>
<keyword evidence="8" id="KW-0539">Nucleus</keyword>
<dbReference type="InterPro" id="IPR048960">
    <property type="entry name" value="POLQ-like_helical"/>
</dbReference>
<dbReference type="GO" id="GO:0005524">
    <property type="term" value="F:ATP binding"/>
    <property type="evidence" value="ECO:0007669"/>
    <property type="project" value="UniProtKB-KW"/>
</dbReference>
<evidence type="ECO:0000256" key="1">
    <source>
        <dbReference type="ARBA" id="ARBA00004123"/>
    </source>
</evidence>
<keyword evidence="2" id="KW-0547">Nucleotide-binding</keyword>
<dbReference type="Pfam" id="PF00270">
    <property type="entry name" value="DEAD"/>
    <property type="match status" value="1"/>
</dbReference>
<feature type="region of interest" description="Disordered" evidence="10">
    <location>
        <begin position="1"/>
        <end position="96"/>
    </location>
</feature>
<dbReference type="CDD" id="cd18795">
    <property type="entry name" value="SF2_C_Ski2"/>
    <property type="match status" value="1"/>
</dbReference>
<feature type="domain" description="Helicase C-terminal" evidence="12">
    <location>
        <begin position="1457"/>
        <end position="1698"/>
    </location>
</feature>
<evidence type="ECO:0000259" key="12">
    <source>
        <dbReference type="PROSITE" id="PS51194"/>
    </source>
</evidence>
<dbReference type="PROSITE" id="PS51194">
    <property type="entry name" value="HELICASE_CTER"/>
    <property type="match status" value="1"/>
</dbReference>
<feature type="region of interest" description="Disordered" evidence="10">
    <location>
        <begin position="212"/>
        <end position="245"/>
    </location>
</feature>
<dbReference type="PROSITE" id="PS51192">
    <property type="entry name" value="HELICASE_ATP_BIND_1"/>
    <property type="match status" value="1"/>
</dbReference>
<dbReference type="OrthoDB" id="2320933at2759"/>
<dbReference type="GO" id="GO:0003676">
    <property type="term" value="F:nucleic acid binding"/>
    <property type="evidence" value="ECO:0007669"/>
    <property type="project" value="InterPro"/>
</dbReference>
<keyword evidence="14" id="KW-1185">Reference proteome</keyword>
<feature type="compositionally biased region" description="Low complexity" evidence="10">
    <location>
        <begin position="870"/>
        <end position="885"/>
    </location>
</feature>
<dbReference type="SMART" id="SM00487">
    <property type="entry name" value="DEXDc"/>
    <property type="match status" value="1"/>
</dbReference>
<feature type="region of interest" description="Disordered" evidence="10">
    <location>
        <begin position="827"/>
        <end position="850"/>
    </location>
</feature>
<dbReference type="Gene3D" id="1.10.3380.20">
    <property type="match status" value="1"/>
</dbReference>
<feature type="compositionally biased region" description="Pro residues" evidence="10">
    <location>
        <begin position="1070"/>
        <end position="1079"/>
    </location>
</feature>
<reference evidence="13 14" key="1">
    <citation type="submission" date="2021-02" db="EMBL/GenBank/DDBJ databases">
        <title>Porcisia hertigi Genome sequencing and assembly.</title>
        <authorList>
            <person name="Almutairi H."/>
            <person name="Gatherer D."/>
        </authorList>
    </citation>
    <scope>NUCLEOTIDE SEQUENCE [LARGE SCALE GENOMIC DNA]</scope>
    <source>
        <strain evidence="13 14">C119</strain>
    </source>
</reference>
<evidence type="ECO:0000313" key="14">
    <source>
        <dbReference type="Proteomes" id="UP000674318"/>
    </source>
</evidence>
<sequence>MRRTIVTTKGFHAPRPRGSHEPSAGSLVSPSNSTAPPPPPSASSTRRVSACVSATVGPSPPLSSSPTCPRKGGSGVKTTSTAVAAADNTDAGSTKVYPASGGLMSSAPAPRGLLGGHFSANHLRRGSRRQDQATPHYGTATAATTMRASADSTTVTTTAVQHAVSCARRDGGASTAASDNISLPYKRSRSLSSEGFHSSGVDDCHAMTNTPGCAPSVRGSRDKRQCSDNTPSRSELLSPRLPPTALRVSTSNIPRAVFYPPSAEQPVSLRQDSHELHSAHAMGAPASVLAPSVRSGSVIEDACVTSEYPVQTHPWSSAAAATEWTGTGDAPEMPPSAGALSDPRSESEEQISGGRRSTSVTVPEPNTTPSEAPLSTPTGESALSAPEHQRRDYATALTTASFSLPSPSPPCTSSSFYQISQAPLSVSSPSKAVSSVPLAAPLPLLPCGSNSPSLSSPNLECTEQSPSPLLAHSIPEAAMRSTQAQARAVVIATAPTAAAEGGDNSLLSSLAPPACFPAYFPGELSRVPPQQQQMSMSPIRVPAAAEETEGKESDEAIERERDEDLRLSTDVAFTPSGTGSGAPPIFSQSSIMQEDEEQVDIEGCEEGSGIARVCVAALARASDGGEPRCGSGVRGQAGSAPPLFHPQDGTGGSMIAGSPRRSPVAVPAASDQQVLLNCGGSVLDSAPTDSGGVAPLGSLDGFSSAFTGPQSAASTRAAFEATTPRLPSVLVPGAGLLPLGSVAAAAAVGGCGHAGLEGISRGRHRTVFALKATRAGTATATVPPQPLLDPRAGPSRSSEATTTDESCSIVGGGVAAHAAPELVPLTSEGFSRGRLPDVRTPPTLTADDTNFPCAPLVGMAGPVSMPPPSSDTLTSATGGLTLSSPGAASPLSYSHLDPGPESGTISALPARPGRTCFTLHSSASMTSKSTSAAAAAPMVEPKAAASIRSGGAVTPAPSEASKQLGEGPSCRSGSAEQRHLPGNCAVPPQQAPAHVFSAEVSGDATSVVYKGPPCFAQSTHTAVCVGDSLVSAQPELPLPSGLASARAVGPRTPSAHPSAKAAWNRREPTPQKPPSPPPTTGVAEQQKLWSSNNRICPPAPNIAVPVAPPVDGTSTTAPCIVAPHPAQTFGVGDEAVHSHPRESEKMLFPPLFPPPQPSSPPRPQLVAADLFYDLPHAVGEFYATRRGITSLYEWQHDLITRPEVREGCSFIYSLPTSGGKTLVAELSLLRCVLNRRKSCILVLPFVSLAEEKTMALQPLTVAFNFKVDGHYGSCGRFPLCEAPAIYVCTIEKANSLLNHMLEEGRSDEIGAVVVDELHMVGEPRRGATLELFLSKLLMINAARRRRRLDSVVAPALKKGGHPCGTPPGCTAEAEKSEEGFGEGTVAAGATMAAVDPCPLQMIGMSATIPNLDTVAHWLHAKSFECDYRPVPLRAYSVIGGLVLRDGLHNERNLSSGTATQHLLELATEVPDASVLIFCASRQECVDTAKGIVNYLRAQAVAGQSVPFEWRPGCSDAVTEVQSVSVMGAPFPGVAKSPATAAAMAAVPSQASAAIKGLLADLEALAHYEASQLSELIPFGVAFHHGGLVAEERDLIETAFRRKHLRILCCTSTLAAGVNLPARRVIIKTPYVGRDFLTKSRYMQMCGRAGRAGFDPYGESFLLLSRRDQTRGHALMRAPVEPCCSQLLEDDQMLTRSLLECVGVGLVSDYQSACQWSNSLLSRWAVGPVDVAWRAPISAAAALDLSRTAQGSSPPLAANKTDGSPILPCLTSPIARVDGVAPAGGSGSSHPAPGPLAPEPPRTVAPPHPQLTRVPPAAMNAMVRASLVALARCGLIRITDTRSSASGDDDDTCTGSLGAAAASTAGKSSVTTSKAALEMCMRSVADGEGLTDSSDEPSDACYLQVHVTPFGRSSVRSCFSVEEALLLREELDELRQTGLILSDDLHLCYFLTPLREVGRCDWDLLRLMMSRMSDSRQRIASLLGVDAYFIDQQAMGLGAPLEATDEGKRRLFTAKRFYVALMLADVLAEVPMSTVEQRYNVNRGQLQNLMRSASMFSSSITSFCHAMEWFSLEAVLSSFVKRLGFGVKPDLLPLMEIRGMQPSRARALWNAGFKNLPAIAAADADEIVSKVKAMNPQDCKAARFFTKRSALIAIREANIALQSQIQEKRGELQELTIRGGARGVR</sequence>
<feature type="compositionally biased region" description="Polar residues" evidence="10">
    <location>
        <begin position="795"/>
        <end position="806"/>
    </location>
</feature>
<evidence type="ECO:0000313" key="13">
    <source>
        <dbReference type="EMBL" id="KAG5504467.1"/>
    </source>
</evidence>
<dbReference type="GO" id="GO:0005634">
    <property type="term" value="C:nucleus"/>
    <property type="evidence" value="ECO:0007669"/>
    <property type="project" value="UniProtKB-SubCell"/>
</dbReference>
<dbReference type="InterPro" id="IPR050474">
    <property type="entry name" value="Hel308_SKI2-like"/>
</dbReference>
<dbReference type="PANTHER" id="PTHR47961:SF6">
    <property type="entry name" value="DNA-DIRECTED DNA POLYMERASE"/>
    <property type="match status" value="1"/>
</dbReference>